<keyword evidence="6 9" id="KW-0812">Transmembrane</keyword>
<feature type="transmembrane region" description="Helical" evidence="9">
    <location>
        <begin position="6"/>
        <end position="29"/>
    </location>
</feature>
<protein>
    <recommendedName>
        <fullName evidence="12">Type IV pilin</fullName>
    </recommendedName>
</protein>
<reference evidence="11" key="1">
    <citation type="journal article" date="2019" name="Int. J. Syst. Evol. Microbiol.">
        <title>The Global Catalogue of Microorganisms (GCM) 10K type strain sequencing project: providing services to taxonomists for standard genome sequencing and annotation.</title>
        <authorList>
            <consortium name="The Broad Institute Genomics Platform"/>
            <consortium name="The Broad Institute Genome Sequencing Center for Infectious Disease"/>
            <person name="Wu L."/>
            <person name="Ma J."/>
        </authorList>
    </citation>
    <scope>NUCLEOTIDE SEQUENCE [LARGE SCALE GENOMIC DNA]</scope>
    <source>
        <strain evidence="11">CGMCC 1.15923</strain>
    </source>
</reference>
<comment type="subcellular location">
    <subcellularLocation>
        <location evidence="1">Cell inner membrane</location>
        <topology evidence="1">Single-pass membrane protein</topology>
    </subcellularLocation>
</comment>
<dbReference type="InterPro" id="IPR012902">
    <property type="entry name" value="N_methyl_site"/>
</dbReference>
<keyword evidence="11" id="KW-1185">Reference proteome</keyword>
<evidence type="ECO:0000256" key="6">
    <source>
        <dbReference type="ARBA" id="ARBA00022692"/>
    </source>
</evidence>
<keyword evidence="7 9" id="KW-1133">Transmembrane helix</keyword>
<gene>
    <name evidence="10" type="ORF">GCM10011502_06420</name>
</gene>
<name>A0ABQ1IDF6_9GAMM</name>
<organism evidence="10 11">
    <name type="scientific">Oceanisphaera marina</name>
    <dbReference type="NCBI Taxonomy" id="2017550"/>
    <lineage>
        <taxon>Bacteria</taxon>
        <taxon>Pseudomonadati</taxon>
        <taxon>Pseudomonadota</taxon>
        <taxon>Gammaproteobacteria</taxon>
        <taxon>Aeromonadales</taxon>
        <taxon>Aeromonadaceae</taxon>
        <taxon>Oceanisphaera</taxon>
    </lineage>
</organism>
<evidence type="ECO:0000313" key="11">
    <source>
        <dbReference type="Proteomes" id="UP000646152"/>
    </source>
</evidence>
<evidence type="ECO:0000256" key="4">
    <source>
        <dbReference type="ARBA" id="ARBA00022481"/>
    </source>
</evidence>
<evidence type="ECO:0000256" key="1">
    <source>
        <dbReference type="ARBA" id="ARBA00004377"/>
    </source>
</evidence>
<dbReference type="RefSeq" id="WP_188628642.1">
    <property type="nucleotide sequence ID" value="NZ_BMKE01000003.1"/>
</dbReference>
<evidence type="ECO:0000256" key="2">
    <source>
        <dbReference type="ARBA" id="ARBA00008358"/>
    </source>
</evidence>
<dbReference type="Pfam" id="PF07963">
    <property type="entry name" value="N_methyl"/>
    <property type="match status" value="1"/>
</dbReference>
<dbReference type="Proteomes" id="UP000646152">
    <property type="component" value="Unassembled WGS sequence"/>
</dbReference>
<comment type="caution">
    <text evidence="10">The sequence shown here is derived from an EMBL/GenBank/DDBJ whole genome shotgun (WGS) entry which is preliminary data.</text>
</comment>
<proteinExistence type="inferred from homology"/>
<keyword evidence="5" id="KW-0997">Cell inner membrane</keyword>
<evidence type="ECO:0000256" key="8">
    <source>
        <dbReference type="ARBA" id="ARBA00023136"/>
    </source>
</evidence>
<dbReference type="PANTHER" id="PTHR38779">
    <property type="entry name" value="TYPE II SECRETION SYSTEM PROTEIN I-RELATED"/>
    <property type="match status" value="1"/>
</dbReference>
<keyword evidence="4" id="KW-0488">Methylation</keyword>
<comment type="similarity">
    <text evidence="2">Belongs to the GSP I family.</text>
</comment>
<dbReference type="PANTHER" id="PTHR38779:SF2">
    <property type="entry name" value="TYPE II SECRETION SYSTEM PROTEIN I-RELATED"/>
    <property type="match status" value="1"/>
</dbReference>
<keyword evidence="3" id="KW-1003">Cell membrane</keyword>
<evidence type="ECO:0000313" key="10">
    <source>
        <dbReference type="EMBL" id="GGB36056.1"/>
    </source>
</evidence>
<sequence length="164" mass="17941">MKREYGFGLIEVMIAFVIVAVTAGSLLQLSKHYLEYSRDGRSREVALRLLESKLDQLRHQQAVSGYQAVSSGNEALTVATISFDLEWAVYPRDWDSSQHRWLSTAANGSKGDKKDIAVTVAWQTDRGQAQSMTLNSAIAPILPIYAGPFGERAPDLEAGTGGPQ</sequence>
<evidence type="ECO:0000256" key="5">
    <source>
        <dbReference type="ARBA" id="ARBA00022519"/>
    </source>
</evidence>
<dbReference type="EMBL" id="BMKE01000003">
    <property type="protein sequence ID" value="GGB36056.1"/>
    <property type="molecule type" value="Genomic_DNA"/>
</dbReference>
<accession>A0ABQ1IDF6</accession>
<keyword evidence="8 9" id="KW-0472">Membrane</keyword>
<dbReference type="InterPro" id="IPR010052">
    <property type="entry name" value="T2SS_protein-GspI"/>
</dbReference>
<evidence type="ECO:0000256" key="3">
    <source>
        <dbReference type="ARBA" id="ARBA00022475"/>
    </source>
</evidence>
<evidence type="ECO:0000256" key="7">
    <source>
        <dbReference type="ARBA" id="ARBA00022989"/>
    </source>
</evidence>
<evidence type="ECO:0000256" key="9">
    <source>
        <dbReference type="SAM" id="Phobius"/>
    </source>
</evidence>
<evidence type="ECO:0008006" key="12">
    <source>
        <dbReference type="Google" id="ProtNLM"/>
    </source>
</evidence>